<dbReference type="Proteomes" id="UP000037510">
    <property type="component" value="Unassembled WGS sequence"/>
</dbReference>
<sequence>MSEQNHRELYYKGEISSEHGTVIFFSRFNMFMRNLRRAVKYGIYGSVAIGGTVTAVKLQDGDYDYESLAIVRITRTAVTAVDIGRTYHTMLYSKEWDRESDEYLEVKSQAHKIGAQKLLELCKANKGVYIKVGQHVGALDYLLPTEYVATMRILHKDAPKNTVNELYKVIREDLKKEPEEMFDDFEPEPLGTASLAQVHKAKLKDGTVVAVKVQHDFVRKNINIDLRWMEFVISTMSKIFPEFQLSWLVDETKKNITKELDFLQEGKNSEKAAVMFSNYKWLKVPKIFWEVSSERVLVMEYVSGGQLWLSIINRDNAEMKVHGQKLGVKPELFALFACMVTGRPWESIVSGIGSTKPTIKEKQLFQKHLPDIMHYVTQCLEQMDRQTLLVLKTNDLIRSIEYTLGTQDRMCGFLVMSKCCVQS</sequence>
<dbReference type="InterPro" id="IPR004147">
    <property type="entry name" value="ABC1_dom"/>
</dbReference>
<keyword evidence="3" id="KW-0418">Kinase</keyword>
<evidence type="ECO:0000259" key="2">
    <source>
        <dbReference type="Pfam" id="PF03109"/>
    </source>
</evidence>
<name>A0A0L7LMK0_OPEBR</name>
<comment type="caution">
    <text evidence="3">The sequence shown here is derived from an EMBL/GenBank/DDBJ whole genome shotgun (WGS) entry which is preliminary data.</text>
</comment>
<dbReference type="PANTHER" id="PTHR43173">
    <property type="entry name" value="ABC1 FAMILY PROTEIN"/>
    <property type="match status" value="1"/>
</dbReference>
<gene>
    <name evidence="3" type="ORF">OBRU01_05713</name>
</gene>
<feature type="non-terminal residue" evidence="3">
    <location>
        <position position="423"/>
    </location>
</feature>
<dbReference type="InterPro" id="IPR011009">
    <property type="entry name" value="Kinase-like_dom_sf"/>
</dbReference>
<proteinExistence type="inferred from homology"/>
<dbReference type="EMBL" id="JTDY01000618">
    <property type="protein sequence ID" value="KOB76456.1"/>
    <property type="molecule type" value="Genomic_DNA"/>
</dbReference>
<accession>A0A0L7LMK0</accession>
<comment type="similarity">
    <text evidence="1">Belongs to the protein kinase superfamily. ADCK protein kinase family.</text>
</comment>
<dbReference type="PANTHER" id="PTHR43173:SF19">
    <property type="entry name" value="AARF DOMAIN-CONTAINING PROTEIN KINASE 1"/>
    <property type="match status" value="1"/>
</dbReference>
<dbReference type="STRING" id="104452.A0A0L7LMK0"/>
<dbReference type="GO" id="GO:0007005">
    <property type="term" value="P:mitochondrion organization"/>
    <property type="evidence" value="ECO:0007669"/>
    <property type="project" value="TreeGrafter"/>
</dbReference>
<evidence type="ECO:0000313" key="4">
    <source>
        <dbReference type="Proteomes" id="UP000037510"/>
    </source>
</evidence>
<evidence type="ECO:0000313" key="3">
    <source>
        <dbReference type="EMBL" id="KOB76456.1"/>
    </source>
</evidence>
<dbReference type="GO" id="GO:0005743">
    <property type="term" value="C:mitochondrial inner membrane"/>
    <property type="evidence" value="ECO:0007669"/>
    <property type="project" value="TreeGrafter"/>
</dbReference>
<evidence type="ECO:0000256" key="1">
    <source>
        <dbReference type="ARBA" id="ARBA00009670"/>
    </source>
</evidence>
<organism evidence="3 4">
    <name type="scientific">Operophtera brumata</name>
    <name type="common">Winter moth</name>
    <name type="synonym">Phalaena brumata</name>
    <dbReference type="NCBI Taxonomy" id="104452"/>
    <lineage>
        <taxon>Eukaryota</taxon>
        <taxon>Metazoa</taxon>
        <taxon>Ecdysozoa</taxon>
        <taxon>Arthropoda</taxon>
        <taxon>Hexapoda</taxon>
        <taxon>Insecta</taxon>
        <taxon>Pterygota</taxon>
        <taxon>Neoptera</taxon>
        <taxon>Endopterygota</taxon>
        <taxon>Lepidoptera</taxon>
        <taxon>Glossata</taxon>
        <taxon>Ditrysia</taxon>
        <taxon>Geometroidea</taxon>
        <taxon>Geometridae</taxon>
        <taxon>Larentiinae</taxon>
        <taxon>Operophtera</taxon>
    </lineage>
</organism>
<keyword evidence="3" id="KW-0808">Transferase</keyword>
<feature type="domain" description="ABC1 atypical kinase-like" evidence="2">
    <location>
        <begin position="154"/>
        <end position="307"/>
    </location>
</feature>
<dbReference type="InterPro" id="IPR051130">
    <property type="entry name" value="Mito_struct-func_regulator"/>
</dbReference>
<protein>
    <submittedName>
        <fullName evidence="3">Putative aarF domain-containing protein kinase 1</fullName>
    </submittedName>
</protein>
<keyword evidence="4" id="KW-1185">Reference proteome</keyword>
<dbReference type="AlphaFoldDB" id="A0A0L7LMK0"/>
<dbReference type="GO" id="GO:0055088">
    <property type="term" value="P:lipid homeostasis"/>
    <property type="evidence" value="ECO:0007669"/>
    <property type="project" value="TreeGrafter"/>
</dbReference>
<dbReference type="SUPFAM" id="SSF56112">
    <property type="entry name" value="Protein kinase-like (PK-like)"/>
    <property type="match status" value="1"/>
</dbReference>
<dbReference type="Pfam" id="PF03109">
    <property type="entry name" value="ABC1"/>
    <property type="match status" value="1"/>
</dbReference>
<dbReference type="GO" id="GO:0016301">
    <property type="term" value="F:kinase activity"/>
    <property type="evidence" value="ECO:0007669"/>
    <property type="project" value="UniProtKB-KW"/>
</dbReference>
<reference evidence="3 4" key="1">
    <citation type="journal article" date="2015" name="Genome Biol. Evol.">
        <title>The genome of winter moth (Operophtera brumata) provides a genomic perspective on sexual dimorphism and phenology.</title>
        <authorList>
            <person name="Derks M.F."/>
            <person name="Smit S."/>
            <person name="Salis L."/>
            <person name="Schijlen E."/>
            <person name="Bossers A."/>
            <person name="Mateman C."/>
            <person name="Pijl A.S."/>
            <person name="de Ridder D."/>
            <person name="Groenen M.A."/>
            <person name="Visser M.E."/>
            <person name="Megens H.J."/>
        </authorList>
    </citation>
    <scope>NUCLEOTIDE SEQUENCE [LARGE SCALE GENOMIC DNA]</scope>
    <source>
        <strain evidence="3">WM2013NL</strain>
        <tissue evidence="3">Head and thorax</tissue>
    </source>
</reference>